<evidence type="ECO:0000256" key="1">
    <source>
        <dbReference type="SAM" id="SignalP"/>
    </source>
</evidence>
<evidence type="ECO:0000313" key="2">
    <source>
        <dbReference type="EMBL" id="TYP70410.1"/>
    </source>
</evidence>
<dbReference type="AlphaFoldDB" id="A0A5S5BW79"/>
<organism evidence="2 3">
    <name type="scientific">Aquimarina intermedia</name>
    <dbReference type="NCBI Taxonomy" id="350814"/>
    <lineage>
        <taxon>Bacteria</taxon>
        <taxon>Pseudomonadati</taxon>
        <taxon>Bacteroidota</taxon>
        <taxon>Flavobacteriia</taxon>
        <taxon>Flavobacteriales</taxon>
        <taxon>Flavobacteriaceae</taxon>
        <taxon>Aquimarina</taxon>
    </lineage>
</organism>
<gene>
    <name evidence="2" type="ORF">BD809_1122</name>
</gene>
<dbReference type="Proteomes" id="UP000324376">
    <property type="component" value="Unassembled WGS sequence"/>
</dbReference>
<comment type="caution">
    <text evidence="2">The sequence shown here is derived from an EMBL/GenBank/DDBJ whole genome shotgun (WGS) entry which is preliminary data.</text>
</comment>
<reference evidence="2 3" key="1">
    <citation type="submission" date="2019-07" db="EMBL/GenBank/DDBJ databases">
        <title>Genomic Encyclopedia of Archaeal and Bacterial Type Strains, Phase II (KMG-II): from individual species to whole genera.</title>
        <authorList>
            <person name="Goeker M."/>
        </authorList>
    </citation>
    <scope>NUCLEOTIDE SEQUENCE [LARGE SCALE GENOMIC DNA]</scope>
    <source>
        <strain evidence="2 3">DSM 17527</strain>
    </source>
</reference>
<proteinExistence type="predicted"/>
<feature type="chain" id="PRO_5024379313" description="Curlin associated repeat-containing protein" evidence="1">
    <location>
        <begin position="21"/>
        <end position="233"/>
    </location>
</feature>
<evidence type="ECO:0000313" key="3">
    <source>
        <dbReference type="Proteomes" id="UP000324376"/>
    </source>
</evidence>
<name>A0A5S5BW79_9FLAO</name>
<dbReference type="OrthoDB" id="1396884at2"/>
<feature type="signal peptide" evidence="1">
    <location>
        <begin position="1"/>
        <end position="20"/>
    </location>
</feature>
<keyword evidence="3" id="KW-1185">Reference proteome</keyword>
<dbReference type="RefSeq" id="WP_148783637.1">
    <property type="nucleotide sequence ID" value="NZ_VNHU01000012.1"/>
</dbReference>
<protein>
    <recommendedName>
        <fullName evidence="4">Curlin associated repeat-containing protein</fullName>
    </recommendedName>
</protein>
<evidence type="ECO:0008006" key="4">
    <source>
        <dbReference type="Google" id="ProtNLM"/>
    </source>
</evidence>
<accession>A0A5S5BW79</accession>
<dbReference type="EMBL" id="VNHU01000012">
    <property type="protein sequence ID" value="TYP70410.1"/>
    <property type="molecule type" value="Genomic_DNA"/>
</dbReference>
<sequence length="233" mass="25020">MNFRTGLFFLFFLTINHIIAQLDANSVMGLPAGTTAEINAITTAQEGAIAYDTTVKRMLQYNNGSWQEILTAGNVYVGALQISSAGTINVTGIPFQPSSVTFRAHANVETFNLDSDNLTNNDRGIRNSYGSMDGFARNNGGSITQQVIYVGGHGNSINDISRFASNSNAIGLRYGDQNGDLLGKITGTVTSFTANGFQIAVNYTNGVITNTGNNVRPTDIHNEGIIVLYTAYR</sequence>
<keyword evidence="1" id="KW-0732">Signal</keyword>